<gene>
    <name evidence="2" type="ordered locus">RPA2881</name>
</gene>
<dbReference type="STRING" id="258594.RPA2881"/>
<feature type="domain" description="NIPSNAP" evidence="1">
    <location>
        <begin position="71"/>
        <end position="173"/>
    </location>
</feature>
<dbReference type="EMBL" id="BX572602">
    <property type="protein sequence ID" value="CAE28322.1"/>
    <property type="molecule type" value="Genomic_DNA"/>
</dbReference>
<dbReference type="Gene3D" id="3.30.70.100">
    <property type="match status" value="1"/>
</dbReference>
<accession>Q6N5T9</accession>
<dbReference type="eggNOG" id="COG5507">
    <property type="taxonomic scope" value="Bacteria"/>
</dbReference>
<dbReference type="InterPro" id="IPR011008">
    <property type="entry name" value="Dimeric_a/b-barrel"/>
</dbReference>
<evidence type="ECO:0000259" key="1">
    <source>
        <dbReference type="Pfam" id="PF07978"/>
    </source>
</evidence>
<name>Q6N5T9_RHOPA</name>
<reference evidence="2" key="1">
    <citation type="journal article" date="2004" name="Nat. Biotechnol.">
        <title>Complete genome sequence of the metabolically versatile photosynthetic bacterium Rhodopseudomonas palustris.</title>
        <authorList>
            <person name="Larimer F.W."/>
            <person name="Chain P."/>
            <person name="Hauser L."/>
            <person name="Lamerdin J."/>
            <person name="Malfatti S."/>
            <person name="Do L."/>
            <person name="Land M.L."/>
            <person name="Pelletier D.A."/>
            <person name="Beatty J.T."/>
            <person name="Lang A.S."/>
            <person name="Tabita F.R."/>
            <person name="Gibson J.L."/>
            <person name="Hanson T.E."/>
            <person name="Bobst C."/>
            <person name="Torres J.L."/>
            <person name="Peres C."/>
            <person name="Harrison F.H."/>
            <person name="Gibson J."/>
            <person name="Harwood C.S."/>
        </authorList>
    </citation>
    <scope>NUCLEOTIDE SEQUENCE [LARGE SCALE GENOMIC DNA]</scope>
    <source>
        <strain evidence="2">CGA009</strain>
    </source>
</reference>
<sequence>MVTCISISTQRASEMLCLKRLIASLPGQSSTFLYIQFAKAMRNAAPCAVGKTTAVAYRYKRCNEVEGVMIYESRVYRCVPGKLPAILKRFETITLKLFEKHGIRQDGFFTTLVGASNQELTYLLAWESLAEREQKWTAFATDPEWLAAKAETEKDGQIVDTITNQLLVPTAFSALK</sequence>
<dbReference type="PhylomeDB" id="Q6N5T9"/>
<evidence type="ECO:0000313" key="2">
    <source>
        <dbReference type="EMBL" id="CAE28322.1"/>
    </source>
</evidence>
<dbReference type="AlphaFoldDB" id="Q6N5T9"/>
<proteinExistence type="predicted"/>
<dbReference type="HOGENOM" id="CLU_097061_0_0_5"/>
<protein>
    <recommendedName>
        <fullName evidence="1">NIPSNAP domain-containing protein</fullName>
    </recommendedName>
</protein>
<dbReference type="SUPFAM" id="SSF54909">
    <property type="entry name" value="Dimeric alpha+beta barrel"/>
    <property type="match status" value="1"/>
</dbReference>
<organism evidence="2">
    <name type="scientific">Rhodopseudomonas palustris (strain ATCC BAA-98 / CGA009)</name>
    <dbReference type="NCBI Taxonomy" id="258594"/>
    <lineage>
        <taxon>Bacteria</taxon>
        <taxon>Pseudomonadati</taxon>
        <taxon>Pseudomonadota</taxon>
        <taxon>Alphaproteobacteria</taxon>
        <taxon>Hyphomicrobiales</taxon>
        <taxon>Nitrobacteraceae</taxon>
        <taxon>Rhodopseudomonas</taxon>
    </lineage>
</organism>
<dbReference type="InterPro" id="IPR012577">
    <property type="entry name" value="NIPSNAP"/>
</dbReference>
<dbReference type="Pfam" id="PF07978">
    <property type="entry name" value="NIPSNAP"/>
    <property type="match status" value="1"/>
</dbReference>